<feature type="transmembrane region" description="Helical" evidence="1">
    <location>
        <begin position="189"/>
        <end position="208"/>
    </location>
</feature>
<name>A0ABP9JAP0_9MICO</name>
<keyword evidence="1" id="KW-1133">Transmembrane helix</keyword>
<dbReference type="RefSeq" id="WP_345506924.1">
    <property type="nucleotide sequence ID" value="NZ_BAABIW010000011.1"/>
</dbReference>
<gene>
    <name evidence="2" type="ORF">GCM10023258_15850</name>
</gene>
<accession>A0ABP9JAP0</accession>
<reference evidence="3" key="1">
    <citation type="journal article" date="2019" name="Int. J. Syst. Evol. Microbiol.">
        <title>The Global Catalogue of Microorganisms (GCM) 10K type strain sequencing project: providing services to taxonomists for standard genome sequencing and annotation.</title>
        <authorList>
            <consortium name="The Broad Institute Genomics Platform"/>
            <consortium name="The Broad Institute Genome Sequencing Center for Infectious Disease"/>
            <person name="Wu L."/>
            <person name="Ma J."/>
        </authorList>
    </citation>
    <scope>NUCLEOTIDE SEQUENCE [LARGE SCALE GENOMIC DNA]</scope>
    <source>
        <strain evidence="3">JCM 17687</strain>
    </source>
</reference>
<feature type="transmembrane region" description="Helical" evidence="1">
    <location>
        <begin position="96"/>
        <end position="116"/>
    </location>
</feature>
<dbReference type="EMBL" id="BAABIW010000011">
    <property type="protein sequence ID" value="GAA5024088.1"/>
    <property type="molecule type" value="Genomic_DNA"/>
</dbReference>
<comment type="caution">
    <text evidence="2">The sequence shown here is derived from an EMBL/GenBank/DDBJ whole genome shotgun (WGS) entry which is preliminary data.</text>
</comment>
<evidence type="ECO:0008006" key="4">
    <source>
        <dbReference type="Google" id="ProtNLM"/>
    </source>
</evidence>
<dbReference type="Proteomes" id="UP001500427">
    <property type="component" value="Unassembled WGS sequence"/>
</dbReference>
<keyword evidence="1" id="KW-0472">Membrane</keyword>
<evidence type="ECO:0000313" key="2">
    <source>
        <dbReference type="EMBL" id="GAA5024088.1"/>
    </source>
</evidence>
<sequence length="223" mass="22473">MRGRQAGPGCWLVQPAYLLVELLVAAAASVTYSLRDDTISALGMLTCAPGHGGSPVDVCSPWHVGMNAAFVVFGVLRAAGAVLLRPALGAGRWATAAVGLWVVSALAAAAVGLVPVDQQPGLHVVAALPVFVLQPLAVLATAEALRRSGAVARGVVVAGWVVGAVTLAAAAGFGLRLGGATWVGGLERLALWPAYPWLAVVAVGLLRVGRGRNGHARGAAAPH</sequence>
<organism evidence="2 3">
    <name type="scientific">Terrabacter aeriphilus</name>
    <dbReference type="NCBI Taxonomy" id="515662"/>
    <lineage>
        <taxon>Bacteria</taxon>
        <taxon>Bacillati</taxon>
        <taxon>Actinomycetota</taxon>
        <taxon>Actinomycetes</taxon>
        <taxon>Micrococcales</taxon>
        <taxon>Intrasporangiaceae</taxon>
        <taxon>Terrabacter</taxon>
    </lineage>
</organism>
<proteinExistence type="predicted"/>
<feature type="transmembrane region" description="Helical" evidence="1">
    <location>
        <begin position="64"/>
        <end position="84"/>
    </location>
</feature>
<dbReference type="InterPro" id="IPR009339">
    <property type="entry name" value="DUF998"/>
</dbReference>
<dbReference type="Pfam" id="PF06197">
    <property type="entry name" value="DUF998"/>
    <property type="match status" value="1"/>
</dbReference>
<feature type="transmembrane region" description="Helical" evidence="1">
    <location>
        <begin position="122"/>
        <end position="142"/>
    </location>
</feature>
<evidence type="ECO:0000313" key="3">
    <source>
        <dbReference type="Proteomes" id="UP001500427"/>
    </source>
</evidence>
<protein>
    <recommendedName>
        <fullName evidence="4">DUF998 domain-containing protein</fullName>
    </recommendedName>
</protein>
<feature type="transmembrane region" description="Helical" evidence="1">
    <location>
        <begin position="12"/>
        <end position="34"/>
    </location>
</feature>
<feature type="transmembrane region" description="Helical" evidence="1">
    <location>
        <begin position="154"/>
        <end position="177"/>
    </location>
</feature>
<keyword evidence="1" id="KW-0812">Transmembrane</keyword>
<evidence type="ECO:0000256" key="1">
    <source>
        <dbReference type="SAM" id="Phobius"/>
    </source>
</evidence>
<keyword evidence="3" id="KW-1185">Reference proteome</keyword>